<feature type="domain" description="Rhodopsin" evidence="2">
    <location>
        <begin position="46"/>
        <end position="133"/>
    </location>
</feature>
<name>N1Q7A4_PSEFD</name>
<dbReference type="Pfam" id="PF20684">
    <property type="entry name" value="Fung_rhodopsin"/>
    <property type="match status" value="1"/>
</dbReference>
<evidence type="ECO:0000313" key="4">
    <source>
        <dbReference type="Proteomes" id="UP000016932"/>
    </source>
</evidence>
<dbReference type="HOGENOM" id="CLU_1880406_0_0_1"/>
<keyword evidence="4" id="KW-1185">Reference proteome</keyword>
<dbReference type="EMBL" id="KB446555">
    <property type="protein sequence ID" value="EME87456.1"/>
    <property type="molecule type" value="Genomic_DNA"/>
</dbReference>
<feature type="transmembrane region" description="Helical" evidence="1">
    <location>
        <begin position="62"/>
        <end position="87"/>
    </location>
</feature>
<proteinExistence type="predicted"/>
<dbReference type="Proteomes" id="UP000016932">
    <property type="component" value="Unassembled WGS sequence"/>
</dbReference>
<keyword evidence="1" id="KW-1133">Transmembrane helix</keyword>
<protein>
    <recommendedName>
        <fullName evidence="2">Rhodopsin domain-containing protein</fullName>
    </recommendedName>
</protein>
<feature type="transmembrane region" description="Helical" evidence="1">
    <location>
        <begin position="28"/>
        <end position="50"/>
    </location>
</feature>
<evidence type="ECO:0000256" key="1">
    <source>
        <dbReference type="SAM" id="Phobius"/>
    </source>
</evidence>
<reference evidence="3 4" key="1">
    <citation type="journal article" date="2012" name="PLoS Pathog.">
        <title>Diverse lifestyles and strategies of plant pathogenesis encoded in the genomes of eighteen Dothideomycetes fungi.</title>
        <authorList>
            <person name="Ohm R.A."/>
            <person name="Feau N."/>
            <person name="Henrissat B."/>
            <person name="Schoch C.L."/>
            <person name="Horwitz B.A."/>
            <person name="Barry K.W."/>
            <person name="Condon B.J."/>
            <person name="Copeland A.C."/>
            <person name="Dhillon B."/>
            <person name="Glaser F."/>
            <person name="Hesse C.N."/>
            <person name="Kosti I."/>
            <person name="LaButti K."/>
            <person name="Lindquist E.A."/>
            <person name="Lucas S."/>
            <person name="Salamov A.A."/>
            <person name="Bradshaw R.E."/>
            <person name="Ciuffetti L."/>
            <person name="Hamelin R.C."/>
            <person name="Kema G.H.J."/>
            <person name="Lawrence C."/>
            <person name="Scott J.A."/>
            <person name="Spatafora J.W."/>
            <person name="Turgeon B.G."/>
            <person name="de Wit P.J.G.M."/>
            <person name="Zhong S."/>
            <person name="Goodwin S.B."/>
            <person name="Grigoriev I.V."/>
        </authorList>
    </citation>
    <scope>NUCLEOTIDE SEQUENCE [LARGE SCALE GENOMIC DNA]</scope>
    <source>
        <strain evidence="3 4">CIRAD86</strain>
    </source>
</reference>
<gene>
    <name evidence="3" type="ORF">MYCFIDRAFT_205678</name>
</gene>
<dbReference type="GeneID" id="19336418"/>
<dbReference type="RefSeq" id="XP_007920881.1">
    <property type="nucleotide sequence ID" value="XM_007922690.1"/>
</dbReference>
<evidence type="ECO:0000259" key="2">
    <source>
        <dbReference type="Pfam" id="PF20684"/>
    </source>
</evidence>
<feature type="non-terminal residue" evidence="3">
    <location>
        <position position="136"/>
    </location>
</feature>
<dbReference type="PANTHER" id="PTHR39614">
    <property type="entry name" value="INTEGRAL MEMBRANE PROTEIN"/>
    <property type="match status" value="1"/>
</dbReference>
<keyword evidence="1" id="KW-0472">Membrane</keyword>
<dbReference type="PANTHER" id="PTHR39614:SF2">
    <property type="entry name" value="INTEGRAL MEMBRANE PROTEIN"/>
    <property type="match status" value="1"/>
</dbReference>
<organism evidence="3 4">
    <name type="scientific">Pseudocercospora fijiensis (strain CIRAD86)</name>
    <name type="common">Black leaf streak disease fungus</name>
    <name type="synonym">Mycosphaerella fijiensis</name>
    <dbReference type="NCBI Taxonomy" id="383855"/>
    <lineage>
        <taxon>Eukaryota</taxon>
        <taxon>Fungi</taxon>
        <taxon>Dikarya</taxon>
        <taxon>Ascomycota</taxon>
        <taxon>Pezizomycotina</taxon>
        <taxon>Dothideomycetes</taxon>
        <taxon>Dothideomycetidae</taxon>
        <taxon>Mycosphaerellales</taxon>
        <taxon>Mycosphaerellaceae</taxon>
        <taxon>Pseudocercospora</taxon>
    </lineage>
</organism>
<dbReference type="OrthoDB" id="3918601at2759"/>
<dbReference type="AlphaFoldDB" id="N1Q7A4"/>
<accession>N1Q7A4</accession>
<keyword evidence="1" id="KW-0812">Transmembrane</keyword>
<sequence>MGQSMEFTVPAGYYPPFAIITKDDHGGLIIIATALGLALALLSIAIRVYVKWMSSQRAGIDDLLLAVGAMFAFIQESVILAACARGLGRSMSLLDLSSIRYIEKSFYTSQLFTILALSLCKCSIATFIIRLTPQTL</sequence>
<dbReference type="InterPro" id="IPR049326">
    <property type="entry name" value="Rhodopsin_dom_fungi"/>
</dbReference>
<dbReference type="KEGG" id="pfj:MYCFIDRAFT_205678"/>
<dbReference type="VEuPathDB" id="FungiDB:MYCFIDRAFT_205678"/>
<dbReference type="eggNOG" id="ENOG502SMB3">
    <property type="taxonomic scope" value="Eukaryota"/>
</dbReference>
<feature type="transmembrane region" description="Helical" evidence="1">
    <location>
        <begin position="107"/>
        <end position="129"/>
    </location>
</feature>
<evidence type="ECO:0000313" key="3">
    <source>
        <dbReference type="EMBL" id="EME87456.1"/>
    </source>
</evidence>